<evidence type="ECO:0000313" key="3">
    <source>
        <dbReference type="Proteomes" id="UP001056201"/>
    </source>
</evidence>
<keyword evidence="3" id="KW-1185">Reference proteome</keyword>
<evidence type="ECO:0008006" key="4">
    <source>
        <dbReference type="Google" id="ProtNLM"/>
    </source>
</evidence>
<reference evidence="2" key="1">
    <citation type="submission" date="2022-05" db="EMBL/GenBank/DDBJ databases">
        <title>An RpoN-dependent PEP-CTERM gene is involved in floc formation of an Aquincola tertiaricarbonis strain.</title>
        <authorList>
            <person name="Qiu D."/>
            <person name="Xia M."/>
        </authorList>
    </citation>
    <scope>NUCLEOTIDE SEQUENCE</scope>
    <source>
        <strain evidence="2">RN12</strain>
    </source>
</reference>
<feature type="transmembrane region" description="Helical" evidence="1">
    <location>
        <begin position="102"/>
        <end position="121"/>
    </location>
</feature>
<feature type="transmembrane region" description="Helical" evidence="1">
    <location>
        <begin position="142"/>
        <end position="162"/>
    </location>
</feature>
<name>A0ABY4S5X2_AQUTE</name>
<proteinExistence type="predicted"/>
<keyword evidence="1" id="KW-0812">Transmembrane</keyword>
<evidence type="ECO:0000313" key="2">
    <source>
        <dbReference type="EMBL" id="URI06599.1"/>
    </source>
</evidence>
<sequence length="164" mass="16927">MPELLTVLLTQLQASSLGAAVRGTEHLYPVLETLHILGIALLVGPAFAFDLLVLGAGRRLVPLTAAGRLLLPLARVGFTVAVVTGIALLSAQATVVAASAAAPWKLGLLVLAMANVGVFHAGVYRRVHAWMDAAAAPAAARAGALVSMLLWTGVIFAGRFLAYL</sequence>
<keyword evidence="1" id="KW-1133">Transmembrane helix</keyword>
<feature type="transmembrane region" description="Helical" evidence="1">
    <location>
        <begin position="69"/>
        <end position="90"/>
    </location>
</feature>
<gene>
    <name evidence="2" type="ORF">MW290_11880</name>
</gene>
<protein>
    <recommendedName>
        <fullName evidence="4">DUF2214 domain-containing protein</fullName>
    </recommendedName>
</protein>
<organism evidence="2 3">
    <name type="scientific">Aquincola tertiaricarbonis</name>
    <dbReference type="NCBI Taxonomy" id="391953"/>
    <lineage>
        <taxon>Bacteria</taxon>
        <taxon>Pseudomonadati</taxon>
        <taxon>Pseudomonadota</taxon>
        <taxon>Betaproteobacteria</taxon>
        <taxon>Burkholderiales</taxon>
        <taxon>Sphaerotilaceae</taxon>
        <taxon>Aquincola</taxon>
    </lineage>
</organism>
<dbReference type="RefSeq" id="WP_250194861.1">
    <property type="nucleotide sequence ID" value="NZ_CP097635.1"/>
</dbReference>
<feature type="transmembrane region" description="Helical" evidence="1">
    <location>
        <begin position="36"/>
        <end position="57"/>
    </location>
</feature>
<keyword evidence="1" id="KW-0472">Membrane</keyword>
<dbReference type="Proteomes" id="UP001056201">
    <property type="component" value="Chromosome 1"/>
</dbReference>
<accession>A0ABY4S5X2</accession>
<dbReference type="EMBL" id="CP097635">
    <property type="protein sequence ID" value="URI06599.1"/>
    <property type="molecule type" value="Genomic_DNA"/>
</dbReference>
<evidence type="ECO:0000256" key="1">
    <source>
        <dbReference type="SAM" id="Phobius"/>
    </source>
</evidence>